<evidence type="ECO:0000256" key="13">
    <source>
        <dbReference type="ARBA" id="ARBA00030669"/>
    </source>
</evidence>
<accession>A0A139AJJ8</accession>
<dbReference type="InterPro" id="IPR000504">
    <property type="entry name" value="RRM_dom"/>
</dbReference>
<dbReference type="NCBIfam" id="TIGR03531">
    <property type="entry name" value="selenium_SpcS"/>
    <property type="match status" value="1"/>
</dbReference>
<evidence type="ECO:0000256" key="16">
    <source>
        <dbReference type="ARBA" id="ARBA00048808"/>
    </source>
</evidence>
<keyword evidence="11" id="KW-0648">Protein biosynthesis</keyword>
<sequence length="1130" mass="117998">MDQDAFAVAGQLIGNAGYARQAWENKRAIQNLCRDLLVHRKLPSPAWPDHIVEFFLAELALCDSNNFVSNVGVGEREARVWSELVKRRNMRFAHGIGRSGTLLDIQPKAFGSSLLQTLTNDLTLDALRLAGYSKRSTASATVFPMAAGMTIAMVIRAVAQGRKEARFVVWARVDQKSAFKAIQVAGYTPLIVPLVPHPSHPSQLVLSLPHLRAILATHDPSTIACVLTTTSCFAPRAPDDLPAVARICADLDIPHVVNNVYGVASPRCAGLISEACHVGRVDAFVQSGDTNFLVPVGGAVVAGPRRDVVEQVAGMYAGRAGVGQVVDLFATLVGLGREGWVGVLEERKALFTHLHTSLSTFASAQNSRVLSTPHNDISIALSLSPLSSSSPSSSSSSSSPSPSPPLAYLGSLLFTRHVSGARVVFPGGASTVAGHEFKGWMSHIDEYAEGAYLTAATALGGTRRDVDGFVERLERCWREFGKKGGMETEREKKGVGVNGTVEDREVNGGVDAGMDDDEEDEVVGVSVGPVWAEPEVEAEADVDVDVVLVAADEQDIPQQPNHTKPSPHVTAEPTPAPAPSTTLPTPGPPDTSPPHRSPSPPPPSSRVSGFNWADEIPDEFMEELEAAQMAPTPRSGSPVQTIANGHMVGDDGTGASRASVSLEPRNDVTSANTDGEAAVNGQEKGEAAGAKNAELSPPPQSQPQRHRVTAPLSFSAVVANGAHLPQPAHKGGSEPVAGPRTAPTARNGPVKKEKDDTPAGGAVADAAAAGPVLMFGSVPSGTSGSPRPGAEAVSVPHAQSPSNEAVDGHRTPTPAPVAPAAGTAEDVGGSASEEKAAAAQLSHKGDDQKGSANTNAHAVSEFNASLGLSGPPSPMRISTAGATAATSRAVSRSPSSGHIVSVEIKNVGTQQATPPRAAGKPSRTTSAPTGPLATPHERALSASTPAKALTWADRAALSSASTSAIGNGGKKGVVVAAVERKEEVFVHVVDGQAEVERKGRRVSSGGGPPASPAKAHPTPTSPHAIVVPADLELFVNGLPRHADDKVVLKELTKQIGGIKQFTQPFPDRGFGYVRFKTGEDLKRALALRHFELDGHEIRLELKKDREERGKRGSSGRRAEGDRGVSQRTRG</sequence>
<keyword evidence="7" id="KW-0820">tRNA-binding</keyword>
<evidence type="ECO:0000256" key="10">
    <source>
        <dbReference type="ARBA" id="ARBA00022898"/>
    </source>
</evidence>
<name>A0A139AJJ8_GONPJ</name>
<evidence type="ECO:0000256" key="5">
    <source>
        <dbReference type="ARBA" id="ARBA00012464"/>
    </source>
</evidence>
<feature type="region of interest" description="Disordered" evidence="18">
    <location>
        <begin position="1102"/>
        <end position="1130"/>
    </location>
</feature>
<evidence type="ECO:0000256" key="9">
    <source>
        <dbReference type="ARBA" id="ARBA00022884"/>
    </source>
</evidence>
<evidence type="ECO:0000256" key="3">
    <source>
        <dbReference type="ARBA" id="ARBA00004822"/>
    </source>
</evidence>
<keyword evidence="21" id="KW-1185">Reference proteome</keyword>
<evidence type="ECO:0000313" key="21">
    <source>
        <dbReference type="Proteomes" id="UP000070544"/>
    </source>
</evidence>
<dbReference type="SMART" id="SM00360">
    <property type="entry name" value="RRM"/>
    <property type="match status" value="1"/>
</dbReference>
<dbReference type="CDD" id="cd00590">
    <property type="entry name" value="RRM_SF"/>
    <property type="match status" value="1"/>
</dbReference>
<feature type="compositionally biased region" description="Polar residues" evidence="18">
    <location>
        <begin position="634"/>
        <end position="643"/>
    </location>
</feature>
<evidence type="ECO:0000256" key="17">
    <source>
        <dbReference type="PROSITE-ProRule" id="PRU00176"/>
    </source>
</evidence>
<evidence type="ECO:0000256" key="15">
    <source>
        <dbReference type="ARBA" id="ARBA00032693"/>
    </source>
</evidence>
<dbReference type="InterPro" id="IPR015424">
    <property type="entry name" value="PyrdxlP-dep_Trfase"/>
</dbReference>
<feature type="compositionally biased region" description="Low complexity" evidence="18">
    <location>
        <begin position="876"/>
        <end position="896"/>
    </location>
</feature>
<dbReference type="InterPro" id="IPR012677">
    <property type="entry name" value="Nucleotide-bd_a/b_plait_sf"/>
</dbReference>
<comment type="cofactor">
    <cofactor evidence="1">
        <name>pyridoxal 5'-phosphate</name>
        <dbReference type="ChEBI" id="CHEBI:597326"/>
    </cofactor>
</comment>
<dbReference type="Pfam" id="PF00076">
    <property type="entry name" value="RRM_1"/>
    <property type="match status" value="1"/>
</dbReference>
<comment type="pathway">
    <text evidence="3">Aminoacyl-tRNA biosynthesis; selenocysteinyl-tRNA(Sec) biosynthesis; selenocysteinyl-tRNA(Sec) from L-seryl-tRNA(Sec) (archaeal/eukaryal route): step 2/2.</text>
</comment>
<dbReference type="GO" id="GO:0001717">
    <property type="term" value="P:conversion of seryl-tRNAsec to selenocys-tRNAsec"/>
    <property type="evidence" value="ECO:0007669"/>
    <property type="project" value="InterPro"/>
</dbReference>
<dbReference type="Pfam" id="PF05889">
    <property type="entry name" value="SepSecS"/>
    <property type="match status" value="1"/>
</dbReference>
<dbReference type="GO" id="GO:0001514">
    <property type="term" value="P:selenocysteine incorporation"/>
    <property type="evidence" value="ECO:0007669"/>
    <property type="project" value="TreeGrafter"/>
</dbReference>
<dbReference type="PANTHER" id="PTHR12944">
    <property type="entry name" value="SOLUBLE LIVER ANTIGEN/LIVER PANCREAS ANTIGEN"/>
    <property type="match status" value="1"/>
</dbReference>
<dbReference type="Gene3D" id="3.30.70.330">
    <property type="match status" value="1"/>
</dbReference>
<feature type="region of interest" description="Disordered" evidence="18">
    <location>
        <begin position="995"/>
        <end position="1020"/>
    </location>
</feature>
<dbReference type="InterPro" id="IPR019872">
    <property type="entry name" value="Sec-tRNA_Se_transferase"/>
</dbReference>
<feature type="compositionally biased region" description="Low complexity" evidence="18">
    <location>
        <begin position="818"/>
        <end position="831"/>
    </location>
</feature>
<dbReference type="PANTHER" id="PTHR12944:SF2">
    <property type="entry name" value="O-PHOSPHOSERYL-TRNA(SEC) SELENIUM TRANSFERASE"/>
    <property type="match status" value="1"/>
</dbReference>
<evidence type="ECO:0000256" key="2">
    <source>
        <dbReference type="ARBA" id="ARBA00002552"/>
    </source>
</evidence>
<dbReference type="SUPFAM" id="SSF54928">
    <property type="entry name" value="RNA-binding domain, RBD"/>
    <property type="match status" value="1"/>
</dbReference>
<feature type="compositionally biased region" description="Basic and acidic residues" evidence="18">
    <location>
        <begin position="1102"/>
        <end position="1124"/>
    </location>
</feature>
<comment type="function">
    <text evidence="2">Converts O-phosphoseryl-tRNA(Sec) to selenocysteinyl-tRNA(Sec) required for selenoprotein biosynthesis.</text>
</comment>
<keyword evidence="8" id="KW-0808">Transferase</keyword>
<feature type="compositionally biased region" description="Low complexity" evidence="18">
    <location>
        <begin position="759"/>
        <end position="770"/>
    </location>
</feature>
<comment type="similarity">
    <text evidence="4">Belongs to the SepSecS family.</text>
</comment>
<evidence type="ECO:0000259" key="19">
    <source>
        <dbReference type="PROSITE" id="PS50102"/>
    </source>
</evidence>
<feature type="domain" description="RRM" evidence="19">
    <location>
        <begin position="1031"/>
        <end position="1104"/>
    </location>
</feature>
<dbReference type="STRING" id="1344416.A0A139AJJ8"/>
<feature type="compositionally biased region" description="Acidic residues" evidence="18">
    <location>
        <begin position="615"/>
        <end position="625"/>
    </location>
</feature>
<protein>
    <recommendedName>
        <fullName evidence="6">O-phosphoseryl-tRNA(Sec) selenium transferase</fullName>
        <ecNumber evidence="5">2.9.1.2</ecNumber>
    </recommendedName>
    <alternativeName>
        <fullName evidence="13">Selenocysteine synthase</fullName>
    </alternativeName>
    <alternativeName>
        <fullName evidence="14">Selenocysteinyl-tRNA(Sec) synthase</fullName>
    </alternativeName>
    <alternativeName>
        <fullName evidence="15">Sep-tRNA:Sec-tRNA synthase</fullName>
    </alternativeName>
</protein>
<dbReference type="AlphaFoldDB" id="A0A139AJJ8"/>
<reference evidence="20 21" key="1">
    <citation type="journal article" date="2015" name="Genome Biol. Evol.">
        <title>Phylogenomic analyses indicate that early fungi evolved digesting cell walls of algal ancestors of land plants.</title>
        <authorList>
            <person name="Chang Y."/>
            <person name="Wang S."/>
            <person name="Sekimoto S."/>
            <person name="Aerts A.L."/>
            <person name="Choi C."/>
            <person name="Clum A."/>
            <person name="LaButti K.M."/>
            <person name="Lindquist E.A."/>
            <person name="Yee Ngan C."/>
            <person name="Ohm R.A."/>
            <person name="Salamov A.A."/>
            <person name="Grigoriev I.V."/>
            <person name="Spatafora J.W."/>
            <person name="Berbee M.L."/>
        </authorList>
    </citation>
    <scope>NUCLEOTIDE SEQUENCE [LARGE SCALE GENOMIC DNA]</scope>
    <source>
        <strain evidence="20 21">JEL478</strain>
    </source>
</reference>
<dbReference type="UniPathway" id="UPA00906">
    <property type="reaction ID" value="UER00898"/>
</dbReference>
<dbReference type="EC" id="2.9.1.2" evidence="5"/>
<evidence type="ECO:0000256" key="12">
    <source>
        <dbReference type="ARBA" id="ARBA00023266"/>
    </source>
</evidence>
<comment type="catalytic activity">
    <reaction evidence="16">
        <text>O-phospho-L-seryl-tRNA(Sec) + selenophosphate + H2O = L-selenocysteinyl-tRNA(Sec) + 2 phosphate</text>
        <dbReference type="Rhea" id="RHEA:25041"/>
        <dbReference type="Rhea" id="RHEA-COMP:9743"/>
        <dbReference type="Rhea" id="RHEA-COMP:9947"/>
        <dbReference type="ChEBI" id="CHEBI:15377"/>
        <dbReference type="ChEBI" id="CHEBI:16144"/>
        <dbReference type="ChEBI" id="CHEBI:43474"/>
        <dbReference type="ChEBI" id="CHEBI:78551"/>
        <dbReference type="ChEBI" id="CHEBI:78573"/>
        <dbReference type="EC" id="2.9.1.2"/>
    </reaction>
</comment>
<evidence type="ECO:0000313" key="20">
    <source>
        <dbReference type="EMBL" id="KXS16986.1"/>
    </source>
</evidence>
<evidence type="ECO:0000256" key="18">
    <source>
        <dbReference type="SAM" id="MobiDB-lite"/>
    </source>
</evidence>
<evidence type="ECO:0000256" key="4">
    <source>
        <dbReference type="ARBA" id="ARBA00007037"/>
    </source>
</evidence>
<dbReference type="EMBL" id="KQ965749">
    <property type="protein sequence ID" value="KXS16986.1"/>
    <property type="molecule type" value="Genomic_DNA"/>
</dbReference>
<dbReference type="InterPro" id="IPR035979">
    <property type="entry name" value="RBD_domain_sf"/>
</dbReference>
<dbReference type="OrthoDB" id="10263545at2759"/>
<feature type="compositionally biased region" description="Pro residues" evidence="18">
    <location>
        <begin position="585"/>
        <end position="604"/>
    </location>
</feature>
<evidence type="ECO:0000256" key="6">
    <source>
        <dbReference type="ARBA" id="ARBA00021963"/>
    </source>
</evidence>
<dbReference type="InterPro" id="IPR015421">
    <property type="entry name" value="PyrdxlP-dep_Trfase_major"/>
</dbReference>
<dbReference type="GO" id="GO:0098621">
    <property type="term" value="F:O-phosphoseryl-tRNA(Sec) selenium transferase activity"/>
    <property type="evidence" value="ECO:0007669"/>
    <property type="project" value="UniProtKB-EC"/>
</dbReference>
<dbReference type="PROSITE" id="PS50102">
    <property type="entry name" value="RRM"/>
    <property type="match status" value="1"/>
</dbReference>
<dbReference type="GO" id="GO:0000049">
    <property type="term" value="F:tRNA binding"/>
    <property type="evidence" value="ECO:0007669"/>
    <property type="project" value="UniProtKB-KW"/>
</dbReference>
<evidence type="ECO:0000256" key="11">
    <source>
        <dbReference type="ARBA" id="ARBA00022917"/>
    </source>
</evidence>
<dbReference type="SUPFAM" id="SSF53383">
    <property type="entry name" value="PLP-dependent transferases"/>
    <property type="match status" value="1"/>
</dbReference>
<evidence type="ECO:0000256" key="14">
    <source>
        <dbReference type="ARBA" id="ARBA00032048"/>
    </source>
</evidence>
<dbReference type="InterPro" id="IPR008829">
    <property type="entry name" value="SepSecS/SepCysS"/>
</dbReference>
<proteinExistence type="inferred from homology"/>
<keyword evidence="12" id="KW-0711">Selenium</keyword>
<gene>
    <name evidence="20" type="ORF">M427DRAFT_154112</name>
</gene>
<feature type="region of interest" description="Disordered" evidence="18">
    <location>
        <begin position="553"/>
        <end position="940"/>
    </location>
</feature>
<dbReference type="Gene3D" id="3.40.640.10">
    <property type="entry name" value="Type I PLP-dependent aspartate aminotransferase-like (Major domain)"/>
    <property type="match status" value="1"/>
</dbReference>
<keyword evidence="10" id="KW-0663">Pyridoxal phosphate</keyword>
<dbReference type="Proteomes" id="UP000070544">
    <property type="component" value="Unassembled WGS sequence"/>
</dbReference>
<evidence type="ECO:0000256" key="8">
    <source>
        <dbReference type="ARBA" id="ARBA00022679"/>
    </source>
</evidence>
<keyword evidence="9 17" id="KW-0694">RNA-binding</keyword>
<evidence type="ECO:0000256" key="1">
    <source>
        <dbReference type="ARBA" id="ARBA00001933"/>
    </source>
</evidence>
<evidence type="ECO:0000256" key="7">
    <source>
        <dbReference type="ARBA" id="ARBA00022555"/>
    </source>
</evidence>
<organism evidence="20 21">
    <name type="scientific">Gonapodya prolifera (strain JEL478)</name>
    <name type="common">Monoblepharis prolifera</name>
    <dbReference type="NCBI Taxonomy" id="1344416"/>
    <lineage>
        <taxon>Eukaryota</taxon>
        <taxon>Fungi</taxon>
        <taxon>Fungi incertae sedis</taxon>
        <taxon>Chytridiomycota</taxon>
        <taxon>Chytridiomycota incertae sedis</taxon>
        <taxon>Monoblepharidomycetes</taxon>
        <taxon>Monoblepharidales</taxon>
        <taxon>Gonapodyaceae</taxon>
        <taxon>Gonapodya</taxon>
    </lineage>
</organism>